<dbReference type="OrthoDB" id="2667509at2759"/>
<protein>
    <submittedName>
        <fullName evidence="1">Uncharacterized protein</fullName>
    </submittedName>
</protein>
<name>A0A9P7A2C9_9AGAM</name>
<evidence type="ECO:0000313" key="1">
    <source>
        <dbReference type="EMBL" id="KAG1781195.1"/>
    </source>
</evidence>
<comment type="caution">
    <text evidence="1">The sequence shown here is derived from an EMBL/GenBank/DDBJ whole genome shotgun (WGS) entry which is preliminary data.</text>
</comment>
<accession>A0A9P7A2C9</accession>
<organism evidence="1 2">
    <name type="scientific">Suillus placidus</name>
    <dbReference type="NCBI Taxonomy" id="48579"/>
    <lineage>
        <taxon>Eukaryota</taxon>
        <taxon>Fungi</taxon>
        <taxon>Dikarya</taxon>
        <taxon>Basidiomycota</taxon>
        <taxon>Agaricomycotina</taxon>
        <taxon>Agaricomycetes</taxon>
        <taxon>Agaricomycetidae</taxon>
        <taxon>Boletales</taxon>
        <taxon>Suillineae</taxon>
        <taxon>Suillaceae</taxon>
        <taxon>Suillus</taxon>
    </lineage>
</organism>
<gene>
    <name evidence="1" type="ORF">EV702DRAFT_1042326</name>
</gene>
<reference evidence="1" key="1">
    <citation type="journal article" date="2020" name="New Phytol.">
        <title>Comparative genomics reveals dynamic genome evolution in host specialist ectomycorrhizal fungi.</title>
        <authorList>
            <person name="Lofgren L.A."/>
            <person name="Nguyen N.H."/>
            <person name="Vilgalys R."/>
            <person name="Ruytinx J."/>
            <person name="Liao H.L."/>
            <person name="Branco S."/>
            <person name="Kuo A."/>
            <person name="LaButti K."/>
            <person name="Lipzen A."/>
            <person name="Andreopoulos W."/>
            <person name="Pangilinan J."/>
            <person name="Riley R."/>
            <person name="Hundley H."/>
            <person name="Na H."/>
            <person name="Barry K."/>
            <person name="Grigoriev I.V."/>
            <person name="Stajich J.E."/>
            <person name="Kennedy P.G."/>
        </authorList>
    </citation>
    <scope>NUCLEOTIDE SEQUENCE</scope>
    <source>
        <strain evidence="1">DOB743</strain>
    </source>
</reference>
<sequence length="180" mass="20689">MLPCSSEGIIESPDLHDHRKRLRFQDISFQGDDRSEDLESPSKRVKTLITTWTYTSPPDTSNYFNKRMLEFSRMTRRAFAARIRYQRLRSHELELMKSIVDNEIQRSKTQMVAIDLQIGSTEGMLRDAGVDIESKECKLSKDNIRMFSGDDHGSEADWQEDDSCDVTISFASGSGSLRVR</sequence>
<proteinExistence type="predicted"/>
<dbReference type="EMBL" id="JABBWD010000006">
    <property type="protein sequence ID" value="KAG1781195.1"/>
    <property type="molecule type" value="Genomic_DNA"/>
</dbReference>
<keyword evidence="2" id="KW-1185">Reference proteome</keyword>
<dbReference type="AlphaFoldDB" id="A0A9P7A2C9"/>
<evidence type="ECO:0000313" key="2">
    <source>
        <dbReference type="Proteomes" id="UP000714275"/>
    </source>
</evidence>
<dbReference type="Proteomes" id="UP000714275">
    <property type="component" value="Unassembled WGS sequence"/>
</dbReference>